<keyword evidence="2" id="KW-1185">Reference proteome</keyword>
<evidence type="ECO:0000313" key="2">
    <source>
        <dbReference type="Proteomes" id="UP001403385"/>
    </source>
</evidence>
<sequence>MEAIAFPKKFLWANQWVSTNIPDEKFLQWFNQIAFVNPIQ</sequence>
<organism evidence="1 2">
    <name type="scientific">Rapidithrix thailandica</name>
    <dbReference type="NCBI Taxonomy" id="413964"/>
    <lineage>
        <taxon>Bacteria</taxon>
        <taxon>Pseudomonadati</taxon>
        <taxon>Bacteroidota</taxon>
        <taxon>Cytophagia</taxon>
        <taxon>Cytophagales</taxon>
        <taxon>Flammeovirgaceae</taxon>
        <taxon>Rapidithrix</taxon>
    </lineage>
</organism>
<dbReference type="EMBL" id="JBDKWZ010000008">
    <property type="protein sequence ID" value="MEN7549450.1"/>
    <property type="molecule type" value="Genomic_DNA"/>
</dbReference>
<dbReference type="RefSeq" id="WP_346822224.1">
    <property type="nucleotide sequence ID" value="NZ_JBDKWZ010000008.1"/>
</dbReference>
<evidence type="ECO:0000313" key="1">
    <source>
        <dbReference type="EMBL" id="MEN7549450.1"/>
    </source>
</evidence>
<comment type="caution">
    <text evidence="1">The sequence shown here is derived from an EMBL/GenBank/DDBJ whole genome shotgun (WGS) entry which is preliminary data.</text>
</comment>
<name>A0AAW9SAD4_9BACT</name>
<dbReference type="Proteomes" id="UP001403385">
    <property type="component" value="Unassembled WGS sequence"/>
</dbReference>
<protein>
    <submittedName>
        <fullName evidence="1">Uncharacterized protein</fullName>
    </submittedName>
</protein>
<proteinExistence type="predicted"/>
<accession>A0AAW9SAD4</accession>
<reference evidence="1 2" key="1">
    <citation type="submission" date="2024-04" db="EMBL/GenBank/DDBJ databases">
        <title>Novel genus in family Flammeovirgaceae.</title>
        <authorList>
            <person name="Nguyen T.H."/>
            <person name="Vuong T.Q."/>
            <person name="Le H."/>
            <person name="Kim S.-G."/>
        </authorList>
    </citation>
    <scope>NUCLEOTIDE SEQUENCE [LARGE SCALE GENOMIC DNA]</scope>
    <source>
        <strain evidence="1 2">JCM 23209</strain>
    </source>
</reference>
<dbReference type="AlphaFoldDB" id="A0AAW9SAD4"/>
<gene>
    <name evidence="1" type="ORF">AAG747_16120</name>
</gene>